<keyword evidence="1" id="KW-1133">Transmembrane helix</keyword>
<dbReference type="AlphaFoldDB" id="A0A7C5X1W4"/>
<feature type="transmembrane region" description="Helical" evidence="1">
    <location>
        <begin position="78"/>
        <end position="97"/>
    </location>
</feature>
<feature type="transmembrane region" description="Helical" evidence="1">
    <location>
        <begin position="158"/>
        <end position="175"/>
    </location>
</feature>
<evidence type="ECO:0000256" key="1">
    <source>
        <dbReference type="SAM" id="Phobius"/>
    </source>
</evidence>
<organism evidence="2">
    <name type="scientific">Thermocrinis ruber</name>
    <dbReference type="NCBI Taxonomy" id="75906"/>
    <lineage>
        <taxon>Bacteria</taxon>
        <taxon>Pseudomonadati</taxon>
        <taxon>Aquificota</taxon>
        <taxon>Aquificia</taxon>
        <taxon>Aquificales</taxon>
        <taxon>Aquificaceae</taxon>
        <taxon>Thermocrinis</taxon>
    </lineage>
</organism>
<dbReference type="EMBL" id="DSAC01000011">
    <property type="protein sequence ID" value="HHO73157.1"/>
    <property type="molecule type" value="Genomic_DNA"/>
</dbReference>
<proteinExistence type="predicted"/>
<keyword evidence="1" id="KW-0812">Transmembrane</keyword>
<reference evidence="2" key="1">
    <citation type="journal article" date="2020" name="mSystems">
        <title>Genome- and Community-Level Interaction Insights into Carbon Utilization and Element Cycling Functions of Hydrothermarchaeota in Hydrothermal Sediment.</title>
        <authorList>
            <person name="Zhou Z."/>
            <person name="Liu Y."/>
            <person name="Xu W."/>
            <person name="Pan J."/>
            <person name="Luo Z.H."/>
            <person name="Li M."/>
        </authorList>
    </citation>
    <scope>NUCLEOTIDE SEQUENCE [LARGE SCALE GENOMIC DNA]</scope>
    <source>
        <strain evidence="2">SpSt-114</strain>
    </source>
</reference>
<accession>A0A7C5X1W4</accession>
<feature type="transmembrane region" description="Helical" evidence="1">
    <location>
        <begin position="117"/>
        <end position="137"/>
    </location>
</feature>
<protein>
    <submittedName>
        <fullName evidence="2">Uncharacterized protein</fullName>
    </submittedName>
</protein>
<sequence>MKAKFRLSDIKDLEGLIYKLSEVGVSLGDIYRQLAEGKEKNIEFYVEKDKVQAVSSAIKEFCQFEVVYDEENSRWIPFLLLGTLWLDSALLYVLLKLSFLSEDFNYFLSQIFGSNKLIAFVKGLVSLLAILVYYLGFIFARGTTPVGKFFGLKIEKDHIYAVILFSLPLIAFYLLQFNQTLIKILGLFALSLCVVMPFYLKDSVRG</sequence>
<feature type="transmembrane region" description="Helical" evidence="1">
    <location>
        <begin position="181"/>
        <end position="200"/>
    </location>
</feature>
<name>A0A7C5X1W4_9AQUI</name>
<gene>
    <name evidence="2" type="ORF">ENN04_00775</name>
</gene>
<evidence type="ECO:0000313" key="2">
    <source>
        <dbReference type="EMBL" id="HHO73157.1"/>
    </source>
</evidence>
<comment type="caution">
    <text evidence="2">The sequence shown here is derived from an EMBL/GenBank/DDBJ whole genome shotgun (WGS) entry which is preliminary data.</text>
</comment>
<keyword evidence="1" id="KW-0472">Membrane</keyword>